<feature type="compositionally biased region" description="Acidic residues" evidence="2">
    <location>
        <begin position="693"/>
        <end position="731"/>
    </location>
</feature>
<evidence type="ECO:0000313" key="4">
    <source>
        <dbReference type="Proteomes" id="UP000189580"/>
    </source>
</evidence>
<protein>
    <submittedName>
        <fullName evidence="3">Uncharacterized protein</fullName>
    </submittedName>
</protein>
<accession>A0A161HGB5</accession>
<feature type="compositionally biased region" description="Basic and acidic residues" evidence="2">
    <location>
        <begin position="749"/>
        <end position="760"/>
    </location>
</feature>
<reference evidence="3 4" key="1">
    <citation type="submission" date="2016-02" db="EMBL/GenBank/DDBJ databases">
        <title>Complete genome sequence and transcriptome regulation of the pentose utilising yeast Sugiyamaella lignohabitans.</title>
        <authorList>
            <person name="Bellasio M."/>
            <person name="Peymann A."/>
            <person name="Valli M."/>
            <person name="Sipitzky M."/>
            <person name="Graf A."/>
            <person name="Sauer M."/>
            <person name="Marx H."/>
            <person name="Mattanovich D."/>
        </authorList>
    </citation>
    <scope>NUCLEOTIDE SEQUENCE [LARGE SCALE GENOMIC DNA]</scope>
    <source>
        <strain evidence="3 4">CBS 10342</strain>
    </source>
</reference>
<name>A0A161HGB5_9ASCO</name>
<dbReference type="KEGG" id="slb:AWJ20_2357"/>
<dbReference type="Proteomes" id="UP000189580">
    <property type="component" value="Chromosome b"/>
</dbReference>
<feature type="coiled-coil region" evidence="1">
    <location>
        <begin position="562"/>
        <end position="589"/>
    </location>
</feature>
<dbReference type="OrthoDB" id="3260408at2759"/>
<dbReference type="EMBL" id="CP014503">
    <property type="protein sequence ID" value="ANB14750.1"/>
    <property type="molecule type" value="Genomic_DNA"/>
</dbReference>
<proteinExistence type="predicted"/>
<dbReference type="AlphaFoldDB" id="A0A161HGB5"/>
<keyword evidence="1" id="KW-0175">Coiled coil</keyword>
<organism evidence="3 4">
    <name type="scientific">Sugiyamaella lignohabitans</name>
    <dbReference type="NCBI Taxonomy" id="796027"/>
    <lineage>
        <taxon>Eukaryota</taxon>
        <taxon>Fungi</taxon>
        <taxon>Dikarya</taxon>
        <taxon>Ascomycota</taxon>
        <taxon>Saccharomycotina</taxon>
        <taxon>Dipodascomycetes</taxon>
        <taxon>Dipodascales</taxon>
        <taxon>Trichomonascaceae</taxon>
        <taxon>Sugiyamaella</taxon>
    </lineage>
</organism>
<keyword evidence="4" id="KW-1185">Reference proteome</keyword>
<dbReference type="PANTHER" id="PTHR23242:SF9">
    <property type="entry name" value="TRANSCRIPTION FACTOR HOXA13"/>
    <property type="match status" value="1"/>
</dbReference>
<sequence length="760" mass="83748">MSGELLPTTSKRTSAKSKPWIRAKSAGKTARSSSWTGALTSNVIRLFVYYLIYLSIWKCPPGAELSEESPCLCSPLHKTFDLVSPHVSPIHEKFAEYAHPYVDSAKPYVEKVRPYVQKGVDSGVGAYNAYVQPPVSKAAAKAHSVVIAPYQEKVFELHDKHVQPLVNRAHQFHADKVAPLIEQSYKGSKNVYSSYVIPTYEKVHPHVSKAHGAVKEHVWPRLSDAHGKFSELVILYFELVKNWFADAVQPKVKSVYQDAVEPQINKIYDRVAPNRGDSESDETVVAETTEITASASAAGSTAVNSETGSGVVRQKLESLAAVINDGAAAASEAVAAGIGAATANVAGVVSADDTASAGSSARKASEKHKKIVSISEELAKWKEIVDKTSLEAFATFLDDIEQEKHVLVEEARGEFTTLLQKLSQYENEAYKELSALVQRIDDEQEEGQAVDEEVSTGLVQSEFRRHADLIRTGAMAVRERSEKLAADVLQKTEEVRSITVDILDEFAEVTLHELGRKMVSINSLSATQSTSSAQDSDSIPNWKDWKEFRSLKDRLYSSRQDIVDHEVNMADVNKMLREAQETANLLAKESAQLLSGLRSKADFGFQQRLSRRAESDEQLDFDETPVDAEIYDELEEDEEPTTITQTIYETYTQVTSELLPESTERSEIEPTDISGVEEVVEPTEISDLEEIVEATETEDAAEPEETAEAADEVANEASDEATNETADDAEVSEQAVQPVLVNAPELDNVETKKEPVHDDL</sequence>
<evidence type="ECO:0000256" key="1">
    <source>
        <dbReference type="SAM" id="Coils"/>
    </source>
</evidence>
<evidence type="ECO:0000256" key="2">
    <source>
        <dbReference type="SAM" id="MobiDB-lite"/>
    </source>
</evidence>
<evidence type="ECO:0000313" key="3">
    <source>
        <dbReference type="EMBL" id="ANB14750.1"/>
    </source>
</evidence>
<gene>
    <name evidence="3" type="ORF">AWJ20_2357</name>
</gene>
<dbReference type="PANTHER" id="PTHR23242">
    <property type="entry name" value="TRANSCRIPTION FACTOR HOXA13"/>
    <property type="match status" value="1"/>
</dbReference>
<dbReference type="GeneID" id="30034259"/>
<dbReference type="RefSeq" id="XP_018737227.1">
    <property type="nucleotide sequence ID" value="XM_018879296.1"/>
</dbReference>
<feature type="coiled-coil region" evidence="1">
    <location>
        <begin position="408"/>
        <end position="446"/>
    </location>
</feature>
<feature type="region of interest" description="Disordered" evidence="2">
    <location>
        <begin position="693"/>
        <end position="760"/>
    </location>
</feature>